<organism evidence="1 2">
    <name type="scientific">Rotaria magnacalcarata</name>
    <dbReference type="NCBI Taxonomy" id="392030"/>
    <lineage>
        <taxon>Eukaryota</taxon>
        <taxon>Metazoa</taxon>
        <taxon>Spiralia</taxon>
        <taxon>Gnathifera</taxon>
        <taxon>Rotifera</taxon>
        <taxon>Eurotatoria</taxon>
        <taxon>Bdelloidea</taxon>
        <taxon>Philodinida</taxon>
        <taxon>Philodinidae</taxon>
        <taxon>Rotaria</taxon>
    </lineage>
</organism>
<reference evidence="1" key="1">
    <citation type="submission" date="2021-02" db="EMBL/GenBank/DDBJ databases">
        <authorList>
            <person name="Nowell W R."/>
        </authorList>
    </citation>
    <scope>NUCLEOTIDE SEQUENCE</scope>
</reference>
<dbReference type="AlphaFoldDB" id="A0A8S2UUB8"/>
<name>A0A8S2UUB8_9BILA</name>
<gene>
    <name evidence="1" type="ORF">BYL167_LOCUS29660</name>
</gene>
<dbReference type="Proteomes" id="UP000681967">
    <property type="component" value="Unassembled WGS sequence"/>
</dbReference>
<comment type="caution">
    <text evidence="1">The sequence shown here is derived from an EMBL/GenBank/DDBJ whole genome shotgun (WGS) entry which is preliminary data.</text>
</comment>
<sequence length="80" mass="8992">MAELDHVRNKSNQKIPLKFTKDSAYVPFDFALRIAIFVAIKFRPDLLKLNQLSFRLNMDGTLMGNKHVVAVSVNCVDGGL</sequence>
<feature type="non-terminal residue" evidence="1">
    <location>
        <position position="80"/>
    </location>
</feature>
<evidence type="ECO:0000313" key="2">
    <source>
        <dbReference type="Proteomes" id="UP000681967"/>
    </source>
</evidence>
<dbReference type="EMBL" id="CAJOBH010046176">
    <property type="protein sequence ID" value="CAF4355403.1"/>
    <property type="molecule type" value="Genomic_DNA"/>
</dbReference>
<proteinExistence type="predicted"/>
<accession>A0A8S2UUB8</accession>
<protein>
    <submittedName>
        <fullName evidence="1">Uncharacterized protein</fullName>
    </submittedName>
</protein>
<evidence type="ECO:0000313" key="1">
    <source>
        <dbReference type="EMBL" id="CAF4355403.1"/>
    </source>
</evidence>